<comment type="caution">
    <text evidence="1">The sequence shown here is derived from an EMBL/GenBank/DDBJ whole genome shotgun (WGS) entry which is preliminary data.</text>
</comment>
<evidence type="ECO:0000313" key="2">
    <source>
        <dbReference type="Proteomes" id="UP001474181"/>
    </source>
</evidence>
<sequence length="60" mass="6690">MSPDVDLTVPKPGRHALRDRLLALDCRLFETAAARNWPLAEPVLPRLSRSANHGVLWFAA</sequence>
<organism evidence="1 2">
    <name type="scientific">Streptomyces hyaluromycini</name>
    <dbReference type="NCBI Taxonomy" id="1377993"/>
    <lineage>
        <taxon>Bacteria</taxon>
        <taxon>Bacillati</taxon>
        <taxon>Actinomycetota</taxon>
        <taxon>Actinomycetes</taxon>
        <taxon>Kitasatosporales</taxon>
        <taxon>Streptomycetaceae</taxon>
        <taxon>Streptomyces</taxon>
    </lineage>
</organism>
<feature type="non-terminal residue" evidence="1">
    <location>
        <position position="60"/>
    </location>
</feature>
<proteinExistence type="predicted"/>
<name>A0ABV1XHE7_9ACTN</name>
<evidence type="ECO:0000313" key="1">
    <source>
        <dbReference type="EMBL" id="MER7188470.1"/>
    </source>
</evidence>
<dbReference type="EMBL" id="JBEPEK010001264">
    <property type="protein sequence ID" value="MER7188470.1"/>
    <property type="molecule type" value="Genomic_DNA"/>
</dbReference>
<protein>
    <submittedName>
        <fullName evidence="1">Phosphoesterase</fullName>
    </submittedName>
</protein>
<reference evidence="1 2" key="1">
    <citation type="submission" date="2024-06" db="EMBL/GenBank/DDBJ databases">
        <title>The Natural Products Discovery Center: Release of the First 8490 Sequenced Strains for Exploring Actinobacteria Biosynthetic Diversity.</title>
        <authorList>
            <person name="Kalkreuter E."/>
            <person name="Kautsar S.A."/>
            <person name="Yang D."/>
            <person name="Bader C.D."/>
            <person name="Teijaro C.N."/>
            <person name="Fluegel L."/>
            <person name="Davis C.M."/>
            <person name="Simpson J.R."/>
            <person name="Lauterbach L."/>
            <person name="Steele A.D."/>
            <person name="Gui C."/>
            <person name="Meng S."/>
            <person name="Li G."/>
            <person name="Viehrig K."/>
            <person name="Ye F."/>
            <person name="Su P."/>
            <person name="Kiefer A.F."/>
            <person name="Nichols A."/>
            <person name="Cepeda A.J."/>
            <person name="Yan W."/>
            <person name="Fan B."/>
            <person name="Jiang Y."/>
            <person name="Adhikari A."/>
            <person name="Zheng C.-J."/>
            <person name="Schuster L."/>
            <person name="Cowan T.M."/>
            <person name="Smanski M.J."/>
            <person name="Chevrette M.G."/>
            <person name="De Carvalho L.P.S."/>
            <person name="Shen B."/>
        </authorList>
    </citation>
    <scope>NUCLEOTIDE SEQUENCE [LARGE SCALE GENOMIC DNA]</scope>
    <source>
        <strain evidence="1 2">NPDC000234</strain>
    </source>
</reference>
<gene>
    <name evidence="1" type="ORF">ABT404_54980</name>
</gene>
<keyword evidence="2" id="KW-1185">Reference proteome</keyword>
<accession>A0ABV1XHE7</accession>
<dbReference type="Proteomes" id="UP001474181">
    <property type="component" value="Unassembled WGS sequence"/>
</dbReference>